<keyword evidence="2" id="KW-1185">Reference proteome</keyword>
<sequence length="105" mass="11349">MVENAVVVLDEDIPQNPETVLATLDARVAISRTITKVLVGEISGRNVEDFSSKRESNVIGAVLKRARDRPISTVCGSCRSEDRSFDVIVDSLGSVISDDDQGRTS</sequence>
<protein>
    <submittedName>
        <fullName evidence="1">Uncharacterized protein</fullName>
    </submittedName>
</protein>
<dbReference type="Proteomes" id="UP000703661">
    <property type="component" value="Unassembled WGS sequence"/>
</dbReference>
<name>A0A9P6SVW1_9FUNG</name>
<dbReference type="EMBL" id="JAAAID010002374">
    <property type="protein sequence ID" value="KAG0007393.1"/>
    <property type="molecule type" value="Genomic_DNA"/>
</dbReference>
<evidence type="ECO:0000313" key="2">
    <source>
        <dbReference type="Proteomes" id="UP000703661"/>
    </source>
</evidence>
<gene>
    <name evidence="1" type="ORF">BGZ80_004712</name>
</gene>
<feature type="non-terminal residue" evidence="1">
    <location>
        <position position="105"/>
    </location>
</feature>
<evidence type="ECO:0000313" key="1">
    <source>
        <dbReference type="EMBL" id="KAG0007393.1"/>
    </source>
</evidence>
<reference evidence="1" key="1">
    <citation type="journal article" date="2020" name="Fungal Divers.">
        <title>Resolving the Mortierellaceae phylogeny through synthesis of multi-gene phylogenetics and phylogenomics.</title>
        <authorList>
            <person name="Vandepol N."/>
            <person name="Liber J."/>
            <person name="Desiro A."/>
            <person name="Na H."/>
            <person name="Kennedy M."/>
            <person name="Barry K."/>
            <person name="Grigoriev I.V."/>
            <person name="Miller A.N."/>
            <person name="O'Donnell K."/>
            <person name="Stajich J.E."/>
            <person name="Bonito G."/>
        </authorList>
    </citation>
    <scope>NUCLEOTIDE SEQUENCE</scope>
    <source>
        <strain evidence="1">NRRL 2769</strain>
    </source>
</reference>
<organism evidence="1 2">
    <name type="scientific">Entomortierella chlamydospora</name>
    <dbReference type="NCBI Taxonomy" id="101097"/>
    <lineage>
        <taxon>Eukaryota</taxon>
        <taxon>Fungi</taxon>
        <taxon>Fungi incertae sedis</taxon>
        <taxon>Mucoromycota</taxon>
        <taxon>Mortierellomycotina</taxon>
        <taxon>Mortierellomycetes</taxon>
        <taxon>Mortierellales</taxon>
        <taxon>Mortierellaceae</taxon>
        <taxon>Entomortierella</taxon>
    </lineage>
</organism>
<accession>A0A9P6SVW1</accession>
<proteinExistence type="predicted"/>
<comment type="caution">
    <text evidence="1">The sequence shown here is derived from an EMBL/GenBank/DDBJ whole genome shotgun (WGS) entry which is preliminary data.</text>
</comment>
<dbReference type="AlphaFoldDB" id="A0A9P6SVW1"/>